<dbReference type="KEGG" id="msil:METEAL_19810"/>
<organism evidence="1 2">
    <name type="scientific">Mesoterricola silvestris</name>
    <dbReference type="NCBI Taxonomy" id="2927979"/>
    <lineage>
        <taxon>Bacteria</taxon>
        <taxon>Pseudomonadati</taxon>
        <taxon>Acidobacteriota</taxon>
        <taxon>Holophagae</taxon>
        <taxon>Holophagales</taxon>
        <taxon>Holophagaceae</taxon>
        <taxon>Mesoterricola</taxon>
    </lineage>
</organism>
<keyword evidence="2" id="KW-1185">Reference proteome</keyword>
<evidence type="ECO:0000313" key="2">
    <source>
        <dbReference type="Proteomes" id="UP001238179"/>
    </source>
</evidence>
<evidence type="ECO:0000313" key="1">
    <source>
        <dbReference type="EMBL" id="BDU72807.1"/>
    </source>
</evidence>
<proteinExistence type="predicted"/>
<gene>
    <name evidence="1" type="ORF">METEAL_19810</name>
</gene>
<dbReference type="EMBL" id="AP027080">
    <property type="protein sequence ID" value="BDU72807.1"/>
    <property type="molecule type" value="Genomic_DNA"/>
</dbReference>
<accession>A0AA48GK47</accession>
<dbReference type="Proteomes" id="UP001238179">
    <property type="component" value="Chromosome"/>
</dbReference>
<reference evidence="2" key="1">
    <citation type="journal article" date="2023" name="Int. J. Syst. Evol. Microbiol.">
        <title>Mesoterricola silvestris gen. nov., sp. nov., Mesoterricola sediminis sp. nov., Geothrix oryzae sp. nov., Geothrix edaphica sp. nov., Geothrix rubra sp. nov., and Geothrix limicola sp. nov., six novel members of Acidobacteriota isolated from soils.</title>
        <authorList>
            <person name="Itoh H."/>
            <person name="Sugisawa Y."/>
            <person name="Mise K."/>
            <person name="Xu Z."/>
            <person name="Kuniyasu M."/>
            <person name="Ushijima N."/>
            <person name="Kawano K."/>
            <person name="Kobayashi E."/>
            <person name="Shiratori Y."/>
            <person name="Masuda Y."/>
            <person name="Senoo K."/>
        </authorList>
    </citation>
    <scope>NUCLEOTIDE SEQUENCE [LARGE SCALE GENOMIC DNA]</scope>
    <source>
        <strain evidence="2">W79</strain>
    </source>
</reference>
<protein>
    <submittedName>
        <fullName evidence="1">Uncharacterized protein</fullName>
    </submittedName>
</protein>
<dbReference type="AlphaFoldDB" id="A0AA48GK47"/>
<name>A0AA48GK47_9BACT</name>
<sequence length="72" mass="8196">MIPDKANPCWRHLVTGKNPLQTEMLGLQMLLKRMQRRLVGPHTDADVTAAAEEVHGFFLKYEGSLANELRHL</sequence>
<dbReference type="RefSeq" id="WP_316415719.1">
    <property type="nucleotide sequence ID" value="NZ_AP027080.1"/>
</dbReference>